<organism evidence="1 2">
    <name type="scientific">Ignelater luminosus</name>
    <name type="common">Cucubano</name>
    <name type="synonym">Pyrophorus luminosus</name>
    <dbReference type="NCBI Taxonomy" id="2038154"/>
    <lineage>
        <taxon>Eukaryota</taxon>
        <taxon>Metazoa</taxon>
        <taxon>Ecdysozoa</taxon>
        <taxon>Arthropoda</taxon>
        <taxon>Hexapoda</taxon>
        <taxon>Insecta</taxon>
        <taxon>Pterygota</taxon>
        <taxon>Neoptera</taxon>
        <taxon>Endopterygota</taxon>
        <taxon>Coleoptera</taxon>
        <taxon>Polyphaga</taxon>
        <taxon>Elateriformia</taxon>
        <taxon>Elateroidea</taxon>
        <taxon>Elateridae</taxon>
        <taxon>Agrypninae</taxon>
        <taxon>Pyrophorini</taxon>
        <taxon>Ignelater</taxon>
    </lineage>
</organism>
<evidence type="ECO:0000313" key="1">
    <source>
        <dbReference type="EMBL" id="KAF2889211.1"/>
    </source>
</evidence>
<dbReference type="OrthoDB" id="10068225at2759"/>
<dbReference type="AlphaFoldDB" id="A0A8K0CQA3"/>
<name>A0A8K0CQA3_IGNLU</name>
<proteinExistence type="predicted"/>
<comment type="caution">
    <text evidence="1">The sequence shown here is derived from an EMBL/GenBank/DDBJ whole genome shotgun (WGS) entry which is preliminary data.</text>
</comment>
<dbReference type="EMBL" id="VTPC01069531">
    <property type="protein sequence ID" value="KAF2889211.1"/>
    <property type="molecule type" value="Genomic_DNA"/>
</dbReference>
<reference evidence="1" key="1">
    <citation type="submission" date="2019-08" db="EMBL/GenBank/DDBJ databases">
        <title>The genome of the North American firefly Photinus pyralis.</title>
        <authorList>
            <consortium name="Photinus pyralis genome working group"/>
            <person name="Fallon T.R."/>
            <person name="Sander Lower S.E."/>
            <person name="Weng J.-K."/>
        </authorList>
    </citation>
    <scope>NUCLEOTIDE SEQUENCE</scope>
    <source>
        <strain evidence="1">TRF0915ILg1</strain>
        <tissue evidence="1">Whole body</tissue>
    </source>
</reference>
<sequence>MYSPYLEFCDDKKLEPCWCYEYDLEKPEDQAKKLEEYELRKKRKDVANSAKKEDGERAENDRTFVTFNFDLEAVLYCPLFFAKLIFYKKKIKLQAREEQRKSPHVYQYL</sequence>
<dbReference type="Proteomes" id="UP000801492">
    <property type="component" value="Unassembled WGS sequence"/>
</dbReference>
<protein>
    <submittedName>
        <fullName evidence="1">Uncharacterized protein</fullName>
    </submittedName>
</protein>
<keyword evidence="2" id="KW-1185">Reference proteome</keyword>
<gene>
    <name evidence="1" type="ORF">ILUMI_16962</name>
</gene>
<accession>A0A8K0CQA3</accession>
<evidence type="ECO:0000313" key="2">
    <source>
        <dbReference type="Proteomes" id="UP000801492"/>
    </source>
</evidence>